<dbReference type="KEGG" id="ope:PU634_15200"/>
<evidence type="ECO:0000313" key="3">
    <source>
        <dbReference type="EMBL" id="WMC10406.1"/>
    </source>
</evidence>
<protein>
    <submittedName>
        <fullName evidence="3">Universal stress protein</fullName>
    </submittedName>
</protein>
<accession>A0AA50QBS2</accession>
<dbReference type="AlphaFoldDB" id="A0AA50QBS2"/>
<proteinExistence type="inferred from homology"/>
<keyword evidence="4" id="KW-1185">Reference proteome</keyword>
<dbReference type="InterPro" id="IPR006016">
    <property type="entry name" value="UspA"/>
</dbReference>
<dbReference type="CDD" id="cd00293">
    <property type="entry name" value="USP-like"/>
    <property type="match status" value="1"/>
</dbReference>
<dbReference type="PRINTS" id="PR01438">
    <property type="entry name" value="UNVRSLSTRESS"/>
</dbReference>
<feature type="domain" description="UspA" evidence="2">
    <location>
        <begin position="1"/>
        <end position="138"/>
    </location>
</feature>
<dbReference type="RefSeq" id="WP_306761605.1">
    <property type="nucleotide sequence ID" value="NZ_CP118224.1"/>
</dbReference>
<organism evidence="3 4">
    <name type="scientific">Oceanimonas pelagia</name>
    <dbReference type="NCBI Taxonomy" id="3028314"/>
    <lineage>
        <taxon>Bacteria</taxon>
        <taxon>Pseudomonadati</taxon>
        <taxon>Pseudomonadota</taxon>
        <taxon>Gammaproteobacteria</taxon>
        <taxon>Aeromonadales</taxon>
        <taxon>Aeromonadaceae</taxon>
        <taxon>Oceanimonas</taxon>
    </lineage>
</organism>
<reference evidence="3 4" key="1">
    <citation type="submission" date="2023-02" db="EMBL/GenBank/DDBJ databases">
        <title>Complete genome sequence of a novel bacterium Oceanimonas sp. NTOU-MSR1 isolated from marine coast sediment.</title>
        <authorList>
            <person name="Yang H.-T."/>
            <person name="Chen Y.-L."/>
            <person name="Ho Y.-N."/>
        </authorList>
    </citation>
    <scope>NUCLEOTIDE SEQUENCE [LARGE SCALE GENOMIC DNA]</scope>
    <source>
        <strain evidence="3 4">NTOU-MSR1</strain>
    </source>
</reference>
<dbReference type="Gene3D" id="3.40.50.620">
    <property type="entry name" value="HUPs"/>
    <property type="match status" value="1"/>
</dbReference>
<dbReference type="InterPro" id="IPR014729">
    <property type="entry name" value="Rossmann-like_a/b/a_fold"/>
</dbReference>
<comment type="similarity">
    <text evidence="1">Belongs to the universal stress protein A family.</text>
</comment>
<dbReference type="Pfam" id="PF00582">
    <property type="entry name" value="Usp"/>
    <property type="match status" value="1"/>
</dbReference>
<sequence length="138" mass="14912">MYQHIMIPVDLAHADRLEKALNTGADLARLYDIPVCYVGVSSSAPGEVAHNPQEFEQKLKRFASEQAARHRLREVSSRACISPDPAVDLDRTLLKAVKASGADLVVMASHVPGLAEHLFASNAGYVASHAEVSVLVVR</sequence>
<dbReference type="EMBL" id="CP118224">
    <property type="protein sequence ID" value="WMC10406.1"/>
    <property type="molecule type" value="Genomic_DNA"/>
</dbReference>
<dbReference type="Proteomes" id="UP001223802">
    <property type="component" value="Chromosome"/>
</dbReference>
<dbReference type="SUPFAM" id="SSF52402">
    <property type="entry name" value="Adenine nucleotide alpha hydrolases-like"/>
    <property type="match status" value="1"/>
</dbReference>
<evidence type="ECO:0000256" key="1">
    <source>
        <dbReference type="ARBA" id="ARBA00008791"/>
    </source>
</evidence>
<gene>
    <name evidence="3" type="ORF">PU634_15200</name>
</gene>
<dbReference type="InterPro" id="IPR006015">
    <property type="entry name" value="Universal_stress_UspA"/>
</dbReference>
<evidence type="ECO:0000259" key="2">
    <source>
        <dbReference type="Pfam" id="PF00582"/>
    </source>
</evidence>
<name>A0AA50QBS2_9GAMM</name>
<evidence type="ECO:0000313" key="4">
    <source>
        <dbReference type="Proteomes" id="UP001223802"/>
    </source>
</evidence>